<organism evidence="7">
    <name type="scientific">Candida tenuis (strain ATCC 10573 / BCRC 21748 / CBS 615 / JCM 9827 / NBRC 10315 / NRRL Y-1498 / VKM Y-70)</name>
    <name type="common">Yeast</name>
    <name type="synonym">Yamadazyma tenuis</name>
    <dbReference type="NCBI Taxonomy" id="590646"/>
    <lineage>
        <taxon>Eukaryota</taxon>
        <taxon>Fungi</taxon>
        <taxon>Dikarya</taxon>
        <taxon>Ascomycota</taxon>
        <taxon>Saccharomycotina</taxon>
        <taxon>Pichiomycetes</taxon>
        <taxon>Debaryomycetaceae</taxon>
        <taxon>Yamadazyma</taxon>
    </lineage>
</organism>
<protein>
    <recommendedName>
        <fullName evidence="8">RNA polymerase II assembly factor Rtp1 C-terminal domain-containing protein</fullName>
    </recommendedName>
</protein>
<proteinExistence type="inferred from homology"/>
<dbReference type="InterPro" id="IPR039600">
    <property type="entry name" value="TANGO6/Rtp1"/>
</dbReference>
<dbReference type="EMBL" id="GL996512">
    <property type="protein sequence ID" value="EGV65740.1"/>
    <property type="molecule type" value="Genomic_DNA"/>
</dbReference>
<gene>
    <name evidence="6" type="ORF">CANTEDRAFT_118349</name>
</gene>
<evidence type="ECO:0000259" key="5">
    <source>
        <dbReference type="Pfam" id="PF23565"/>
    </source>
</evidence>
<dbReference type="InterPro" id="IPR019451">
    <property type="entry name" value="Rtp1_C1"/>
</dbReference>
<feature type="region of interest" description="Disordered" evidence="2">
    <location>
        <begin position="1"/>
        <end position="32"/>
    </location>
</feature>
<dbReference type="Pfam" id="PF10304">
    <property type="entry name" value="RTP1_C2"/>
    <property type="match status" value="1"/>
</dbReference>
<evidence type="ECO:0000259" key="4">
    <source>
        <dbReference type="Pfam" id="PF10363"/>
    </source>
</evidence>
<dbReference type="SUPFAM" id="SSF48371">
    <property type="entry name" value="ARM repeat"/>
    <property type="match status" value="1"/>
</dbReference>
<dbReference type="KEGG" id="cten:18248634"/>
<dbReference type="PANTHER" id="PTHR20959:SF1">
    <property type="entry name" value="TRANSPORT AND GOLGI ORGANIZATION PROTEIN 6 HOMOLOG"/>
    <property type="match status" value="1"/>
</dbReference>
<evidence type="ECO:0000256" key="2">
    <source>
        <dbReference type="SAM" id="MobiDB-lite"/>
    </source>
</evidence>
<feature type="compositionally biased region" description="Acidic residues" evidence="2">
    <location>
        <begin position="636"/>
        <end position="648"/>
    </location>
</feature>
<feature type="region of interest" description="Disordered" evidence="2">
    <location>
        <begin position="627"/>
        <end position="649"/>
    </location>
</feature>
<dbReference type="InterPro" id="IPR019414">
    <property type="entry name" value="Rtp1_C2"/>
</dbReference>
<dbReference type="InterPro" id="IPR016024">
    <property type="entry name" value="ARM-type_fold"/>
</dbReference>
<keyword evidence="7" id="KW-1185">Reference proteome</keyword>
<feature type="domain" description="TANGO6 HEAT repeat" evidence="5">
    <location>
        <begin position="300"/>
        <end position="546"/>
    </location>
</feature>
<dbReference type="OrthoDB" id="39591at2759"/>
<feature type="compositionally biased region" description="Basic and acidic residues" evidence="2">
    <location>
        <begin position="18"/>
        <end position="32"/>
    </location>
</feature>
<feature type="domain" description="RNA polymerase II assembly factor Rtp1 C-terminal" evidence="4">
    <location>
        <begin position="737"/>
        <end position="844"/>
    </location>
</feature>
<dbReference type="GO" id="GO:0009306">
    <property type="term" value="P:protein secretion"/>
    <property type="evidence" value="ECO:0007669"/>
    <property type="project" value="TreeGrafter"/>
</dbReference>
<evidence type="ECO:0000256" key="1">
    <source>
        <dbReference type="ARBA" id="ARBA00005724"/>
    </source>
</evidence>
<dbReference type="InterPro" id="IPR057407">
    <property type="entry name" value="HEAT_TANGO6"/>
</dbReference>
<dbReference type="AlphaFoldDB" id="G3AY07"/>
<accession>G3AY07</accession>
<name>G3AY07_CANTC</name>
<evidence type="ECO:0000259" key="3">
    <source>
        <dbReference type="Pfam" id="PF10304"/>
    </source>
</evidence>
<dbReference type="PANTHER" id="PTHR20959">
    <property type="entry name" value="TRANSPORT AND GOLGI ORGANIZATION PROTEIN 6 FAMILY MEMBER"/>
    <property type="match status" value="1"/>
</dbReference>
<reference evidence="6 7" key="1">
    <citation type="journal article" date="2011" name="Proc. Natl. Acad. Sci. U.S.A.">
        <title>Comparative genomics of xylose-fermenting fungi for enhanced biofuel production.</title>
        <authorList>
            <person name="Wohlbach D.J."/>
            <person name="Kuo A."/>
            <person name="Sato T.K."/>
            <person name="Potts K.M."/>
            <person name="Salamov A.A."/>
            <person name="LaButti K.M."/>
            <person name="Sun H."/>
            <person name="Clum A."/>
            <person name="Pangilinan J.L."/>
            <person name="Lindquist E.A."/>
            <person name="Lucas S."/>
            <person name="Lapidus A."/>
            <person name="Jin M."/>
            <person name="Gunawan C."/>
            <person name="Balan V."/>
            <person name="Dale B.E."/>
            <person name="Jeffries T.W."/>
            <person name="Zinkel R."/>
            <person name="Barry K.W."/>
            <person name="Grigoriev I.V."/>
            <person name="Gasch A.P."/>
        </authorList>
    </citation>
    <scope>NUCLEOTIDE SEQUENCE [LARGE SCALE GENOMIC DNA]</scope>
    <source>
        <strain evidence="7">ATCC 10573 / BCRC 21748 / CBS 615 / JCM 9827 / NBRC 10315 / NRRL Y-1498 / VKM Y-70</strain>
    </source>
</reference>
<evidence type="ECO:0000313" key="6">
    <source>
        <dbReference type="EMBL" id="EGV65740.1"/>
    </source>
</evidence>
<evidence type="ECO:0000313" key="7">
    <source>
        <dbReference type="Proteomes" id="UP000000707"/>
    </source>
</evidence>
<dbReference type="InterPro" id="IPR011989">
    <property type="entry name" value="ARM-like"/>
</dbReference>
<dbReference type="eggNOG" id="KOG4653">
    <property type="taxonomic scope" value="Eukaryota"/>
</dbReference>
<evidence type="ECO:0008006" key="8">
    <source>
        <dbReference type="Google" id="ProtNLM"/>
    </source>
</evidence>
<dbReference type="Proteomes" id="UP000000707">
    <property type="component" value="Unassembled WGS sequence"/>
</dbReference>
<dbReference type="Pfam" id="PF23565">
    <property type="entry name" value="ARM_TANGO6"/>
    <property type="match status" value="1"/>
</dbReference>
<dbReference type="RefSeq" id="XP_006684314.1">
    <property type="nucleotide sequence ID" value="XM_006684251.1"/>
</dbReference>
<dbReference type="Pfam" id="PF10363">
    <property type="entry name" value="RTP1_C1"/>
    <property type="match status" value="1"/>
</dbReference>
<dbReference type="Gene3D" id="1.25.10.10">
    <property type="entry name" value="Leucine-rich Repeat Variant"/>
    <property type="match status" value="1"/>
</dbReference>
<sequence>MPPKIEEVSGKSSTRKHNPFEPKPKKTTIRRDAKEIYGADGKRKGLHKPQYTKGSPLDKSFSLLEDVLQGTLDDITLSVLAERLKIHSEDEFDVRYSVISRLLDFLLQIQEQSGKENQPDKNLINISLHDIKTFSKLVNMIIIHGVYPGLATFKVGIPLAKRRLNEFSKTKKPIKVERIPSNTTAKTYTERFGKEEKLLNLLYSKFKSLFEKEGDVRDLLTKGTGYSDFLTISITLITCPYFNNNKKALVEEFESLVVQLPGTYELFQTYSLLLSTPSPAYFKQFVMKKLQTLHYDAPKKDGVLTLVEFVLGLRENEDVSVERFDHVANVILAKPKHISTVHYFTSIGNQLYDILVNINRPHVTSCIGHVLEMLWVRNKLVVNDFFLKRLWDNLNPTIEDKPDDGVLVSEKDFNNAINVLISLTKKSLSPDFSQYVFNPILLPLWRYFVFVFESKKSYEVLLNILVGYFVTTGQSDDINKDIYGLDTISKNLLFSTEDWEFMWGPNNLPQITKSKFVLQEDRDKKMVNFFSDLDTGSEAYIELLKNLDDALVSKVFKTLLRRWLKLGNNKDVLDSQGHNPFIVLVDLRLIESIGSQFKEDIAKTPIDMLQIVDEFLSAQKNTNSRGRNDLNIVKDSDDEDSDDEENFDSDVNSEAMPILFQLLSAILTDVSEDDITENCKVLLKKVLSSLKVLSKHSNPTIVSSLNTIKALASRISSMLAGDTPVTSEKDLHRRTLERAITSLNDPLVPIRAHGLYLLRELIEVKSDVISLDFVINLHLIQLKDPEPFIYLNVIKGLESLINLGKLPVIQILVGVYTNEAGNNDIDERLRIGEVLLRFIQSSNQLFAGEIAETIVSATVSMIRRSESGPKNQDNRIRMSSMSLLGVCCKVNPLGILYQLSDILDCAIGILTLETGKDQAIMRRSAVVLIHDLILGTSDTEEVPFPEEYREKVLNTLRYILETDEDLLTREQAQSVLDDIEELVQLAYQEARDKMASSN</sequence>
<feature type="domain" description="RNA polymerase II assembly factor Rtp1 C-terminal" evidence="3">
    <location>
        <begin position="948"/>
        <end position="981"/>
    </location>
</feature>
<dbReference type="GeneID" id="18248634"/>
<dbReference type="HOGENOM" id="CLU_006300_1_0_1"/>
<comment type="similarity">
    <text evidence="1">Belongs to the Tango6 family.</text>
</comment>